<feature type="compositionally biased region" description="Low complexity" evidence="1">
    <location>
        <begin position="566"/>
        <end position="583"/>
    </location>
</feature>
<feature type="domain" description="MBD" evidence="2">
    <location>
        <begin position="112"/>
        <end position="182"/>
    </location>
</feature>
<feature type="region of interest" description="Disordered" evidence="1">
    <location>
        <begin position="725"/>
        <end position="771"/>
    </location>
</feature>
<evidence type="ECO:0000259" key="2">
    <source>
        <dbReference type="PROSITE" id="PS50982"/>
    </source>
</evidence>
<dbReference type="GO" id="GO:0003682">
    <property type="term" value="F:chromatin binding"/>
    <property type="evidence" value="ECO:0007669"/>
    <property type="project" value="TreeGrafter"/>
</dbReference>
<dbReference type="OrthoDB" id="641149at2759"/>
<feature type="region of interest" description="Disordered" evidence="1">
    <location>
        <begin position="675"/>
        <end position="710"/>
    </location>
</feature>
<dbReference type="SUPFAM" id="SSF54171">
    <property type="entry name" value="DNA-binding domain"/>
    <property type="match status" value="1"/>
</dbReference>
<feature type="region of interest" description="Disordered" evidence="1">
    <location>
        <begin position="1"/>
        <end position="35"/>
    </location>
</feature>
<feature type="region of interest" description="Disordered" evidence="1">
    <location>
        <begin position="957"/>
        <end position="983"/>
    </location>
</feature>
<dbReference type="SMART" id="SM00391">
    <property type="entry name" value="MBD"/>
    <property type="match status" value="1"/>
</dbReference>
<feature type="compositionally biased region" description="Polar residues" evidence="1">
    <location>
        <begin position="286"/>
        <end position="303"/>
    </location>
</feature>
<dbReference type="GO" id="GO:0010369">
    <property type="term" value="C:chromocenter"/>
    <property type="evidence" value="ECO:0007669"/>
    <property type="project" value="TreeGrafter"/>
</dbReference>
<feature type="compositionally biased region" description="Polar residues" evidence="1">
    <location>
        <begin position="15"/>
        <end position="29"/>
    </location>
</feature>
<feature type="region of interest" description="Disordered" evidence="1">
    <location>
        <begin position="1152"/>
        <end position="1282"/>
    </location>
</feature>
<proteinExistence type="predicted"/>
<feature type="compositionally biased region" description="Polar residues" evidence="1">
    <location>
        <begin position="75"/>
        <end position="84"/>
    </location>
</feature>
<feature type="compositionally biased region" description="Low complexity" evidence="1">
    <location>
        <begin position="754"/>
        <end position="763"/>
    </location>
</feature>
<dbReference type="InterPro" id="IPR016177">
    <property type="entry name" value="DNA-bd_dom_sf"/>
</dbReference>
<dbReference type="PANTHER" id="PTHR16112:SF16">
    <property type="entry name" value="SIX-BANDED, ISOFORM H"/>
    <property type="match status" value="1"/>
</dbReference>
<name>A0A9Q1IIM0_SYNKA</name>
<feature type="compositionally biased region" description="Pro residues" evidence="1">
    <location>
        <begin position="1152"/>
        <end position="1161"/>
    </location>
</feature>
<dbReference type="GO" id="GO:0003677">
    <property type="term" value="F:DNA binding"/>
    <property type="evidence" value="ECO:0007669"/>
    <property type="project" value="InterPro"/>
</dbReference>
<dbReference type="Proteomes" id="UP001152622">
    <property type="component" value="Chromosome 15"/>
</dbReference>
<evidence type="ECO:0000313" key="4">
    <source>
        <dbReference type="Proteomes" id="UP001152622"/>
    </source>
</evidence>
<feature type="region of interest" description="Disordered" evidence="1">
    <location>
        <begin position="228"/>
        <end position="320"/>
    </location>
</feature>
<dbReference type="GO" id="GO:0005634">
    <property type="term" value="C:nucleus"/>
    <property type="evidence" value="ECO:0007669"/>
    <property type="project" value="TreeGrafter"/>
</dbReference>
<feature type="compositionally biased region" description="Pro residues" evidence="1">
    <location>
        <begin position="364"/>
        <end position="379"/>
    </location>
</feature>
<gene>
    <name evidence="3" type="ORF">SKAU_G00332570</name>
</gene>
<dbReference type="InterPro" id="IPR001739">
    <property type="entry name" value="Methyl_CpG_DNA-bd"/>
</dbReference>
<feature type="compositionally biased region" description="Gly residues" evidence="1">
    <location>
        <begin position="1261"/>
        <end position="1270"/>
    </location>
</feature>
<dbReference type="PANTHER" id="PTHR16112">
    <property type="entry name" value="METHYL-CPG BINDING PROTEIN, DROSOPHILA"/>
    <property type="match status" value="1"/>
</dbReference>
<feature type="region of interest" description="Disordered" evidence="1">
    <location>
        <begin position="555"/>
        <end position="590"/>
    </location>
</feature>
<feature type="region of interest" description="Disordered" evidence="1">
    <location>
        <begin position="359"/>
        <end position="466"/>
    </location>
</feature>
<feature type="compositionally biased region" description="Polar residues" evidence="1">
    <location>
        <begin position="53"/>
        <end position="62"/>
    </location>
</feature>
<dbReference type="PROSITE" id="PS50982">
    <property type="entry name" value="MBD"/>
    <property type="match status" value="1"/>
</dbReference>
<reference evidence="3" key="1">
    <citation type="journal article" date="2023" name="Science">
        <title>Genome structures resolve the early diversification of teleost fishes.</title>
        <authorList>
            <person name="Parey E."/>
            <person name="Louis A."/>
            <person name="Montfort J."/>
            <person name="Bouchez O."/>
            <person name="Roques C."/>
            <person name="Iampietro C."/>
            <person name="Lluch J."/>
            <person name="Castinel A."/>
            <person name="Donnadieu C."/>
            <person name="Desvignes T."/>
            <person name="Floi Bucao C."/>
            <person name="Jouanno E."/>
            <person name="Wen M."/>
            <person name="Mejri S."/>
            <person name="Dirks R."/>
            <person name="Jansen H."/>
            <person name="Henkel C."/>
            <person name="Chen W.J."/>
            <person name="Zahm M."/>
            <person name="Cabau C."/>
            <person name="Klopp C."/>
            <person name="Thompson A.W."/>
            <person name="Robinson-Rechavi M."/>
            <person name="Braasch I."/>
            <person name="Lecointre G."/>
            <person name="Bobe J."/>
            <person name="Postlethwait J.H."/>
            <person name="Berthelot C."/>
            <person name="Roest Crollius H."/>
            <person name="Guiguen Y."/>
        </authorList>
    </citation>
    <scope>NUCLEOTIDE SEQUENCE</scope>
    <source>
        <strain evidence="3">WJC10195</strain>
    </source>
</reference>
<feature type="compositionally biased region" description="Pro residues" evidence="1">
    <location>
        <begin position="960"/>
        <end position="981"/>
    </location>
</feature>
<feature type="region of interest" description="Disordered" evidence="1">
    <location>
        <begin position="53"/>
        <end position="88"/>
    </location>
</feature>
<accession>A0A9Q1IIM0</accession>
<feature type="compositionally biased region" description="Low complexity" evidence="1">
    <location>
        <begin position="682"/>
        <end position="695"/>
    </location>
</feature>
<dbReference type="EMBL" id="JAINUF010000015">
    <property type="protein sequence ID" value="KAJ8340966.1"/>
    <property type="molecule type" value="Genomic_DNA"/>
</dbReference>
<comment type="caution">
    <text evidence="3">The sequence shown here is derived from an EMBL/GenBank/DDBJ whole genome shotgun (WGS) entry which is preliminary data.</text>
</comment>
<feature type="compositionally biased region" description="Polar residues" evidence="1">
    <location>
        <begin position="444"/>
        <end position="455"/>
    </location>
</feature>
<sequence length="1282" mass="132011">MFPEKIPRLSHAGAIQQSHPGVPTSNNPHSVGEGKDGEAICVASWLTGGWLTTITPSSSTMPKTRKKSEPKKSVQDGNQTSNRSFEFPARWELKAQGNRLMGGQGGRGIGGKQAPAPPAARVPIGWQRVIEGGAVAYISPSGTVLSSVEEVKTYLLTDGTCKCGLECPLVVHEVFCFDPRSEVTGRGQEPWRAGQDMTKLCNHRRKVVAMAALCRSIQVSQVALPGRRSGKGGTVECRDPGGLSLKGQDIKDHAPYSAGPCPSAPPSPVARNGNSSTPQVLICPPSNGSLSLSHINSHQSHWSHGSPRKPASLDSAHSPHSCNGIIQRCPRPLNSQNHNLVLGPHHTLGSHLALGPTASSWLGPPMPDPPLPPPSPPSPSCVSLGVGYGLGSPGSDPGPATYPNGSRSSRPPLSPLPKHPLPGGESTLHPSNSPNPNAAHRPQTHTAPNDQSSFRSPGALWPTALGAGGSGGNLGLTQLNQQHATATFPASSLLSAAAKAQLTGQNHIQHQNQSNNTNAVYSLLQPRPCSAPSPTQNTPLGTAYCVTLQHKSPTMLSGLTEPRPPHLASHSSSSTSPPTNSDSSHPHLEKQRAHLSVTLPSSLSGSSHEQRLRPPSAQPLSALLGMLSAQNVQATTLATLIPAPVPELNHAHFSPPDSPLIGVTETTETIPSGSAHRRCHAHTSTTPSAVSSSVPQDLSNGIRGSGPDKAAIGAAHQNQTTNGFLRAMDPHSYSGTKPADGHSPGNPPPPPATPGATPIQTAGDAPGPLQLAESFPFLSQDQLLQLLSTAPGLPSLLTPPILSSLPIGVWVGGQQAQAPPSVLGTRGDLPVDFLGILNAPPSTVASPDPAPSTAPPSVPPPDKIIGTAPYVTPGPASDPDPALGVELCEKPGLQALLLASVLLGQQATPILPLPGLGPLGVELPQQQQQFLSGLEGGAVEKDSPLTGPGLLEALQRWLLPTPPPDPPDPPKPPLQPHPQVPLPSLSLDSASALGCVSELADLSVTSPVQGKSSPPPPVMPPGVLGDLAALSSIGGFHNLLGPGPLLPGLGVPLIPGLHPLTCLLNGVQLCVGEEKPTGTQEVPSPAPQEDAAANQLGRERVRGPAGGQKCTGRSAAVLDPYASFMDTIYTSYLQASSSSALPSSYPLAPPLAPPPVTPPSLSPRRACSLRNPEPPRLSIDAAQSPARGTPKPSEGQPSPPPLGRALLEEAKTDCASLCPYSNGLPSSGASGHQGACWPLPQGPRSPGVQHSWDPKPKGPPDLGGGAGVQVGGARRGRKRRQV</sequence>
<evidence type="ECO:0000256" key="1">
    <source>
        <dbReference type="SAM" id="MobiDB-lite"/>
    </source>
</evidence>
<keyword evidence="4" id="KW-1185">Reference proteome</keyword>
<protein>
    <recommendedName>
        <fullName evidence="2">MBD domain-containing protein</fullName>
    </recommendedName>
</protein>
<organism evidence="3 4">
    <name type="scientific">Synaphobranchus kaupii</name>
    <name type="common">Kaup's arrowtooth eel</name>
    <dbReference type="NCBI Taxonomy" id="118154"/>
    <lineage>
        <taxon>Eukaryota</taxon>
        <taxon>Metazoa</taxon>
        <taxon>Chordata</taxon>
        <taxon>Craniata</taxon>
        <taxon>Vertebrata</taxon>
        <taxon>Euteleostomi</taxon>
        <taxon>Actinopterygii</taxon>
        <taxon>Neopterygii</taxon>
        <taxon>Teleostei</taxon>
        <taxon>Anguilliformes</taxon>
        <taxon>Synaphobranchidae</taxon>
        <taxon>Synaphobranchus</taxon>
    </lineage>
</organism>
<evidence type="ECO:0000313" key="3">
    <source>
        <dbReference type="EMBL" id="KAJ8340966.1"/>
    </source>
</evidence>